<evidence type="ECO:0000259" key="2">
    <source>
        <dbReference type="PROSITE" id="PS50937"/>
    </source>
</evidence>
<dbReference type="PANTHER" id="PTHR30204">
    <property type="entry name" value="REDOX-CYCLING DRUG-SENSING TRANSCRIPTIONAL ACTIVATOR SOXR"/>
    <property type="match status" value="1"/>
</dbReference>
<dbReference type="PANTHER" id="PTHR30204:SF97">
    <property type="entry name" value="MERR FAMILY REGULATORY PROTEIN"/>
    <property type="match status" value="1"/>
</dbReference>
<dbReference type="InterPro" id="IPR036244">
    <property type="entry name" value="TipA-like_antibiotic-bd"/>
</dbReference>
<dbReference type="SUPFAM" id="SSF89082">
    <property type="entry name" value="Antibiotic binding domain of TipA-like multidrug resistance regulators"/>
    <property type="match status" value="1"/>
</dbReference>
<keyword evidence="4" id="KW-1185">Reference proteome</keyword>
<dbReference type="Pfam" id="PF13411">
    <property type="entry name" value="MerR_1"/>
    <property type="match status" value="1"/>
</dbReference>
<accession>A0ABS1SL39</accession>
<dbReference type="SUPFAM" id="SSF46955">
    <property type="entry name" value="Putative DNA-binding domain"/>
    <property type="match status" value="1"/>
</dbReference>
<dbReference type="Gene3D" id="1.10.490.50">
    <property type="entry name" value="Antibiotic binding domain of TipA-like multidrug resistance regulators"/>
    <property type="match status" value="1"/>
</dbReference>
<dbReference type="InterPro" id="IPR012925">
    <property type="entry name" value="TipAS_dom"/>
</dbReference>
<dbReference type="RefSeq" id="WP_202345851.1">
    <property type="nucleotide sequence ID" value="NZ_BAAAPI010000005.1"/>
</dbReference>
<dbReference type="Gene3D" id="1.10.1660.10">
    <property type="match status" value="1"/>
</dbReference>
<comment type="caution">
    <text evidence="3">The sequence shown here is derived from an EMBL/GenBank/DDBJ whole genome shotgun (WGS) entry which is preliminary data.</text>
</comment>
<dbReference type="Proteomes" id="UP001645859">
    <property type="component" value="Unassembled WGS sequence"/>
</dbReference>
<dbReference type="InterPro" id="IPR000551">
    <property type="entry name" value="MerR-type_HTH_dom"/>
</dbReference>
<proteinExistence type="predicted"/>
<name>A0ABS1SL39_9MICO</name>
<feature type="domain" description="HTH merR-type" evidence="2">
    <location>
        <begin position="1"/>
        <end position="71"/>
    </location>
</feature>
<reference evidence="3 4" key="1">
    <citation type="submission" date="2018-09" db="EMBL/GenBank/DDBJ databases">
        <title>Comparative genomics of Leucobacter spp.</title>
        <authorList>
            <person name="Reis A.C."/>
            <person name="Kolvenbach B.A."/>
            <person name="Corvini P.F.X."/>
            <person name="Nunes O.C."/>
        </authorList>
    </citation>
    <scope>NUCLEOTIDE SEQUENCE [LARGE SCALE GENOMIC DNA]</scope>
    <source>
        <strain evidence="3 4">TAN 31504</strain>
    </source>
</reference>
<gene>
    <name evidence="3" type="ORF">D3230_14965</name>
</gene>
<dbReference type="EMBL" id="QYAC01000008">
    <property type="protein sequence ID" value="MBL3680581.1"/>
    <property type="molecule type" value="Genomic_DNA"/>
</dbReference>
<dbReference type="PRINTS" id="PR00040">
    <property type="entry name" value="HTHMERR"/>
</dbReference>
<dbReference type="Pfam" id="PF07739">
    <property type="entry name" value="TipAS"/>
    <property type="match status" value="1"/>
</dbReference>
<evidence type="ECO:0000313" key="4">
    <source>
        <dbReference type="Proteomes" id="UP001645859"/>
    </source>
</evidence>
<evidence type="ECO:0000313" key="3">
    <source>
        <dbReference type="EMBL" id="MBL3680581.1"/>
    </source>
</evidence>
<dbReference type="SMART" id="SM00422">
    <property type="entry name" value="HTH_MERR"/>
    <property type="match status" value="1"/>
</dbReference>
<dbReference type="InterPro" id="IPR009061">
    <property type="entry name" value="DNA-bd_dom_put_sf"/>
</dbReference>
<dbReference type="PROSITE" id="PS50937">
    <property type="entry name" value="HTH_MERR_2"/>
    <property type="match status" value="1"/>
</dbReference>
<dbReference type="InterPro" id="IPR047057">
    <property type="entry name" value="MerR_fam"/>
</dbReference>
<evidence type="ECO:0000256" key="1">
    <source>
        <dbReference type="ARBA" id="ARBA00023125"/>
    </source>
</evidence>
<protein>
    <submittedName>
        <fullName evidence="3">MerR family transcriptional regulator</fullName>
    </submittedName>
</protein>
<organism evidence="3 4">
    <name type="scientific">Leucobacter chromiireducens subsp. solipictus</name>
    <dbReference type="NCBI Taxonomy" id="398235"/>
    <lineage>
        <taxon>Bacteria</taxon>
        <taxon>Bacillati</taxon>
        <taxon>Actinomycetota</taxon>
        <taxon>Actinomycetes</taxon>
        <taxon>Micrococcales</taxon>
        <taxon>Microbacteriaceae</taxon>
        <taxon>Leucobacter</taxon>
    </lineage>
</organism>
<keyword evidence="1" id="KW-0238">DNA-binding</keyword>
<sequence length="277" mass="30480">MERSIQEVARAAGTTSRTLRHYDRVGILPPSRIGSNGYRYYDERALVRLQRVLLLRDLGLGLDAIAEVLASQDAQAGSAEAPEHAEARILATHLELLQRERGRITEQIGAVERTIAALRQPSTDAPRTHTERDLMSENMFAGFDHSEYREEVAERWGRDAAERSSAWWDGLDESERASWMGRVAELNRDWTAAAARGIDPASPEAQQLAARHVAWLRSVPGTPANEPAGDLAGYVTGLAEMYVLDERFAANYGGQPGATLVRDALLSYVATELGGSR</sequence>